<protein>
    <submittedName>
        <fullName evidence="2">Uncharacterized protein</fullName>
    </submittedName>
</protein>
<accession>S0DJ32</accession>
<reference evidence="2" key="1">
    <citation type="journal article" date="2013" name="PLoS ONE">
        <title>Adaptive selection on bracovirus genomes drives the specialization of cotesia parasitoid wasps.</title>
        <authorList>
            <person name="Jancek S."/>
            <person name="Bezier A."/>
            <person name="Gayral P."/>
            <person name="Paillusson C."/>
            <person name="Kaiser L."/>
            <person name="Dupas S."/>
            <person name="Le Ru B.P."/>
            <person name="Barbe V."/>
            <person name="Periquet G."/>
            <person name="Drezen J.-M."/>
            <person name="Herniou E.A."/>
        </authorList>
    </citation>
    <scope>NUCLEOTIDE SEQUENCE</scope>
    <source>
        <strain evidence="2">Kitale</strain>
    </source>
</reference>
<dbReference type="EMBL" id="HF562913">
    <property type="protein sequence ID" value="CCQ19169.1"/>
    <property type="molecule type" value="Genomic_DNA"/>
</dbReference>
<keyword evidence="1" id="KW-0175">Coiled coil</keyword>
<evidence type="ECO:0000256" key="1">
    <source>
        <dbReference type="SAM" id="Coils"/>
    </source>
</evidence>
<name>S0DJ32_9VIRU</name>
<organism evidence="2">
    <name type="scientific">Cotesia sesamiae Kitale bracovirus</name>
    <dbReference type="NCBI Taxonomy" id="452648"/>
    <lineage>
        <taxon>Viruses</taxon>
        <taxon>Viruses incertae sedis</taxon>
        <taxon>Polydnaviriformidae</taxon>
        <taxon>Bracoviriform</taxon>
        <taxon>Cotesia sesamiae bracovirus</taxon>
    </lineage>
</organism>
<gene>
    <name evidence="2" type="primary">CskBV12.2</name>
    <name evidence="2" type="ORF">CSKBV_12.2</name>
</gene>
<proteinExistence type="predicted"/>
<feature type="coiled-coil region" evidence="1">
    <location>
        <begin position="52"/>
        <end position="79"/>
    </location>
</feature>
<sequence length="80" mass="9508">MPRNQKGTAKKNKIDLSLISQADFTEEREIQQYILTFANLLEPVKFRFEKLFLELEQNNMELQATFQNLLNKLTECIEQE</sequence>
<evidence type="ECO:0000313" key="2">
    <source>
        <dbReference type="EMBL" id="CCQ19169.1"/>
    </source>
</evidence>